<dbReference type="PANTHER" id="PTHR33142:SF40">
    <property type="entry name" value="CYCLIN-DEPENDENT PROTEIN KINASE INHIBITOR SMR6"/>
    <property type="match status" value="1"/>
</dbReference>
<feature type="region of interest" description="Disordered" evidence="3">
    <location>
        <begin position="65"/>
        <end position="86"/>
    </location>
</feature>
<dbReference type="EnsemblPlants" id="AUR62009584-RA">
    <property type="protein sequence ID" value="AUR62009584-RA:cds"/>
    <property type="gene ID" value="AUR62009584"/>
</dbReference>
<evidence type="ECO:0000313" key="4">
    <source>
        <dbReference type="EnsemblPlants" id="AUR62009584-RA:cds"/>
    </source>
</evidence>
<dbReference type="OrthoDB" id="10543442at2759"/>
<dbReference type="GO" id="GO:0004860">
    <property type="term" value="F:protein kinase inhibitor activity"/>
    <property type="evidence" value="ECO:0007669"/>
    <property type="project" value="UniProtKB-KW"/>
</dbReference>
<proteinExistence type="predicted"/>
<dbReference type="AlphaFoldDB" id="A0A803LCJ5"/>
<evidence type="ECO:0000256" key="2">
    <source>
        <dbReference type="ARBA" id="ARBA00023306"/>
    </source>
</evidence>
<name>A0A803LCJ5_CHEQI</name>
<dbReference type="KEGG" id="cqi:110684069"/>
<dbReference type="Gramene" id="AUR62009584-RA">
    <property type="protein sequence ID" value="AUR62009584-RA:cds"/>
    <property type="gene ID" value="AUR62009584"/>
</dbReference>
<dbReference type="GO" id="GO:0032875">
    <property type="term" value="P:regulation of DNA endoreduplication"/>
    <property type="evidence" value="ECO:0007669"/>
    <property type="project" value="InterPro"/>
</dbReference>
<evidence type="ECO:0000256" key="3">
    <source>
        <dbReference type="SAM" id="MobiDB-lite"/>
    </source>
</evidence>
<gene>
    <name evidence="4" type="primary">LOC110684069</name>
</gene>
<feature type="region of interest" description="Disordered" evidence="3">
    <location>
        <begin position="111"/>
        <end position="138"/>
    </location>
</feature>
<keyword evidence="1" id="KW-0649">Protein kinase inhibitor</keyword>
<feature type="compositionally biased region" description="Low complexity" evidence="3">
    <location>
        <begin position="114"/>
        <end position="128"/>
    </location>
</feature>
<evidence type="ECO:0000313" key="5">
    <source>
        <dbReference type="Proteomes" id="UP000596660"/>
    </source>
</evidence>
<reference evidence="4" key="2">
    <citation type="submission" date="2021-03" db="UniProtKB">
        <authorList>
            <consortium name="EnsemblPlants"/>
        </authorList>
    </citation>
    <scope>IDENTIFICATION</scope>
</reference>
<dbReference type="InterPro" id="IPR040389">
    <property type="entry name" value="SMR"/>
</dbReference>
<dbReference type="RefSeq" id="XP_021716157.1">
    <property type="nucleotide sequence ID" value="XM_021860465.1"/>
</dbReference>
<evidence type="ECO:0000256" key="1">
    <source>
        <dbReference type="ARBA" id="ARBA00023013"/>
    </source>
</evidence>
<organism evidence="4 5">
    <name type="scientific">Chenopodium quinoa</name>
    <name type="common">Quinoa</name>
    <dbReference type="NCBI Taxonomy" id="63459"/>
    <lineage>
        <taxon>Eukaryota</taxon>
        <taxon>Viridiplantae</taxon>
        <taxon>Streptophyta</taxon>
        <taxon>Embryophyta</taxon>
        <taxon>Tracheophyta</taxon>
        <taxon>Spermatophyta</taxon>
        <taxon>Magnoliopsida</taxon>
        <taxon>eudicotyledons</taxon>
        <taxon>Gunneridae</taxon>
        <taxon>Pentapetalae</taxon>
        <taxon>Caryophyllales</taxon>
        <taxon>Chenopodiaceae</taxon>
        <taxon>Chenopodioideae</taxon>
        <taxon>Atripliceae</taxon>
        <taxon>Chenopodium</taxon>
    </lineage>
</organism>
<feature type="compositionally biased region" description="Polar residues" evidence="3">
    <location>
        <begin position="129"/>
        <end position="138"/>
    </location>
</feature>
<keyword evidence="2" id="KW-0131">Cell cycle</keyword>
<dbReference type="GeneID" id="110684069"/>
<feature type="compositionally biased region" description="Basic residues" evidence="3">
    <location>
        <begin position="74"/>
        <end position="86"/>
    </location>
</feature>
<protein>
    <submittedName>
        <fullName evidence="4">Uncharacterized protein</fullName>
    </submittedName>
</protein>
<accession>A0A803LCJ5</accession>
<dbReference type="Proteomes" id="UP000596660">
    <property type="component" value="Unplaced"/>
</dbReference>
<sequence>MGNSDHKQQDKEKEEIHEEGHLCKLENVISKKGEPFDEEVKMIEIDGDDEGYKTPTKKEHRIAVDIRQPPPAPKKPKAQLMKRRRPSRRTLFQVSTADIELLFPVVVKESANSNDPAANINNKVNNSNYTSSPLMSLR</sequence>
<keyword evidence="5" id="KW-1185">Reference proteome</keyword>
<reference evidence="4" key="1">
    <citation type="journal article" date="2017" name="Nature">
        <title>The genome of Chenopodium quinoa.</title>
        <authorList>
            <person name="Jarvis D.E."/>
            <person name="Ho Y.S."/>
            <person name="Lightfoot D.J."/>
            <person name="Schmoeckel S.M."/>
            <person name="Li B."/>
            <person name="Borm T.J.A."/>
            <person name="Ohyanagi H."/>
            <person name="Mineta K."/>
            <person name="Michell C.T."/>
            <person name="Saber N."/>
            <person name="Kharbatia N.M."/>
            <person name="Rupper R.R."/>
            <person name="Sharp A.R."/>
            <person name="Dally N."/>
            <person name="Boughton B.A."/>
            <person name="Woo Y.H."/>
            <person name="Gao G."/>
            <person name="Schijlen E.G.W.M."/>
            <person name="Guo X."/>
            <person name="Momin A.A."/>
            <person name="Negrao S."/>
            <person name="Al-Babili S."/>
            <person name="Gehring C."/>
            <person name="Roessner U."/>
            <person name="Jung C."/>
            <person name="Murphy K."/>
            <person name="Arold S.T."/>
            <person name="Gojobori T."/>
            <person name="van der Linden C.G."/>
            <person name="van Loo E.N."/>
            <person name="Jellen E.N."/>
            <person name="Maughan P.J."/>
            <person name="Tester M."/>
        </authorList>
    </citation>
    <scope>NUCLEOTIDE SEQUENCE [LARGE SCALE GENOMIC DNA]</scope>
    <source>
        <strain evidence="4">cv. PI 614886</strain>
    </source>
</reference>
<dbReference type="PANTHER" id="PTHR33142">
    <property type="entry name" value="CYCLIN-DEPENDENT PROTEIN KINASE INHIBITOR SMR13"/>
    <property type="match status" value="1"/>
</dbReference>